<evidence type="ECO:0008006" key="5">
    <source>
        <dbReference type="Google" id="ProtNLM"/>
    </source>
</evidence>
<dbReference type="SUPFAM" id="SSF63562">
    <property type="entry name" value="RPB6/omega subunit-like"/>
    <property type="match status" value="1"/>
</dbReference>
<dbReference type="GO" id="GO:0003677">
    <property type="term" value="F:DNA binding"/>
    <property type="evidence" value="ECO:0007669"/>
    <property type="project" value="InterPro"/>
</dbReference>
<dbReference type="GO" id="GO:0006351">
    <property type="term" value="P:DNA-templated transcription"/>
    <property type="evidence" value="ECO:0007669"/>
    <property type="project" value="InterPro"/>
</dbReference>
<organism evidence="3 4">
    <name type="scientific">candidate division WOR-3 bacterium JGI_Cruoil_03_44_89</name>
    <dbReference type="NCBI Taxonomy" id="1973748"/>
    <lineage>
        <taxon>Bacteria</taxon>
        <taxon>Bacteria division WOR-3</taxon>
    </lineage>
</organism>
<evidence type="ECO:0000313" key="4">
    <source>
        <dbReference type="Proteomes" id="UP000215215"/>
    </source>
</evidence>
<protein>
    <recommendedName>
        <fullName evidence="5">DNA-directed RNA polymerase subunit omega</fullName>
    </recommendedName>
</protein>
<proteinExistence type="predicted"/>
<dbReference type="Proteomes" id="UP000215215">
    <property type="component" value="Unassembled WGS sequence"/>
</dbReference>
<dbReference type="InterPro" id="IPR036161">
    <property type="entry name" value="RPB6/omega-like_sf"/>
</dbReference>
<gene>
    <name evidence="3" type="ORF">CH333_02395</name>
</gene>
<dbReference type="GO" id="GO:0003899">
    <property type="term" value="F:DNA-directed RNA polymerase activity"/>
    <property type="evidence" value="ECO:0007669"/>
    <property type="project" value="InterPro"/>
</dbReference>
<name>A0A235BXH0_UNCW3</name>
<dbReference type="GO" id="GO:0000428">
    <property type="term" value="C:DNA-directed RNA polymerase complex"/>
    <property type="evidence" value="ECO:0007669"/>
    <property type="project" value="UniProtKB-KW"/>
</dbReference>
<sequence length="67" mass="8159">MQEREYYVPVEDVWNIMDNKYKALVIIEKEARRIFHINPQSDENPVILAMRRFINGELEYEEEEEKG</sequence>
<keyword evidence="2" id="KW-0804">Transcription</keyword>
<evidence type="ECO:0000256" key="1">
    <source>
        <dbReference type="ARBA" id="ARBA00022478"/>
    </source>
</evidence>
<evidence type="ECO:0000313" key="3">
    <source>
        <dbReference type="EMBL" id="OYD16914.1"/>
    </source>
</evidence>
<evidence type="ECO:0000256" key="2">
    <source>
        <dbReference type="ARBA" id="ARBA00023163"/>
    </source>
</evidence>
<comment type="caution">
    <text evidence="3">The sequence shown here is derived from an EMBL/GenBank/DDBJ whole genome shotgun (WGS) entry which is preliminary data.</text>
</comment>
<dbReference type="EMBL" id="NOZQ01000045">
    <property type="protein sequence ID" value="OYD16914.1"/>
    <property type="molecule type" value="Genomic_DNA"/>
</dbReference>
<reference evidence="3 4" key="1">
    <citation type="submission" date="2017-07" db="EMBL/GenBank/DDBJ databases">
        <title>Recovery of genomes from metagenomes via a dereplication, aggregation, and scoring strategy.</title>
        <authorList>
            <person name="Sieber C.M."/>
            <person name="Probst A.J."/>
            <person name="Sharrar A."/>
            <person name="Thomas B.C."/>
            <person name="Hess M."/>
            <person name="Tringe S.G."/>
            <person name="Banfield J.F."/>
        </authorList>
    </citation>
    <scope>NUCLEOTIDE SEQUENCE [LARGE SCALE GENOMIC DNA]</scope>
    <source>
        <strain evidence="3">JGI_Cruoil_03_44_89</strain>
    </source>
</reference>
<keyword evidence="1" id="KW-0240">DNA-directed RNA polymerase</keyword>
<accession>A0A235BXH0</accession>
<dbReference type="AlphaFoldDB" id="A0A235BXH0"/>